<evidence type="ECO:0000313" key="4">
    <source>
        <dbReference type="Proteomes" id="UP000009097"/>
    </source>
</evidence>
<dbReference type="OrthoDB" id="610608at2759"/>
<dbReference type="KEGG" id="fox:FOXG_18878"/>
<proteinExistence type="predicted"/>
<dbReference type="Gene3D" id="3.30.465.10">
    <property type="match status" value="1"/>
</dbReference>
<dbReference type="RefSeq" id="XP_018239477.1">
    <property type="nucleotide sequence ID" value="XM_018399020.1"/>
</dbReference>
<dbReference type="PANTHER" id="PTHR43762:SF1">
    <property type="entry name" value="D-ARABINONO-1,4-LACTONE OXIDASE"/>
    <property type="match status" value="1"/>
</dbReference>
<dbReference type="Pfam" id="PF04030">
    <property type="entry name" value="ALO"/>
    <property type="match status" value="1"/>
</dbReference>
<dbReference type="InterPro" id="IPR010031">
    <property type="entry name" value="FAD_lactone_oxidase-like"/>
</dbReference>
<evidence type="ECO:0000313" key="3">
    <source>
        <dbReference type="EMBL" id="KNB01432.1"/>
    </source>
</evidence>
<sequence length="754" mass="85645">MAAPRHTLEFIPTLQDAVQGLGKLVEDPTSDLDEKELPGLDKLITDWYDEATDVSNEEFTRRILEVFRDSTHNEVYKNVKGQLPPQNELIFDKFVDGNITAEDAGELIARSEAEASVVSRTEIQTQRLFSRPPKTEAPPQRKFITGHVADLPFENWGRTVRNTPAVTYYPENVAEVQTIVRDAVQNNRGVRVSGFRHSWAPVFGRNNKMGEKNNGDVLISTLTELNAGVLPNLTSLPSSLFEPKETELNHIKVVDAAYVSGQALGDGKKYVRVGTATTNEQFRRWCINEGDVTLPMNIIEVEITFGGSNATICHGAGINHPTLSDLVRCLEYVDVHGKLRIVNMADANLLRAASGCFGLLGVVTHITFECDAMSTAVMHPMKLDVVDAIPPPPEIKDSDIPGPLKKPRTEQQKQISLQNFERRANGDFYAEWFWFPYSSQVWVNTWKTDKRTNDVVNYPSHAKTFIQVLGTTIMNIGQDILQKIEALQTKPYMQTSFLSWLAMKNLDERKENEKPIRTLLPNALHFQRGVQNIRVRDMEVEIPLHAKKGTTNERDYTNVQRAWWDAIITCYDNIKTCPMRMPLEMRIMGSSEVTLAPQRSHKLGTCAIEILTLKVVADIWEPYAQQVLDKWINYKDNDGKQVVIRPHWAKEWYPYTVDGNPWIEKLKKETYKNEIAEFKGLMAAIGKKHGWTLADLKRTFSNEVLDYLYLDDVLTSQTEKDTQVQVQEVLAKSFFRRLLAKSSCGVFRSETMPN</sequence>
<accession>A0A0J9WK53</accession>
<dbReference type="Proteomes" id="UP000009097">
    <property type="component" value="Unassembled WGS sequence"/>
</dbReference>
<dbReference type="InterPro" id="IPR016166">
    <property type="entry name" value="FAD-bd_PCMH"/>
</dbReference>
<evidence type="ECO:0000259" key="2">
    <source>
        <dbReference type="PROSITE" id="PS51387"/>
    </source>
</evidence>
<evidence type="ECO:0000256" key="1">
    <source>
        <dbReference type="ARBA" id="ARBA00023002"/>
    </source>
</evidence>
<dbReference type="GO" id="GO:0003885">
    <property type="term" value="F:D-arabinono-1,4-lactone oxidase activity"/>
    <property type="evidence" value="ECO:0007669"/>
    <property type="project" value="InterPro"/>
</dbReference>
<dbReference type="GO" id="GO:0005739">
    <property type="term" value="C:mitochondrion"/>
    <property type="evidence" value="ECO:0007669"/>
    <property type="project" value="TreeGrafter"/>
</dbReference>
<feature type="domain" description="FAD-binding PCMH-type" evidence="2">
    <location>
        <begin position="160"/>
        <end position="373"/>
    </location>
</feature>
<dbReference type="EMBL" id="DS231699">
    <property type="protein sequence ID" value="KNB01432.1"/>
    <property type="molecule type" value="Genomic_DNA"/>
</dbReference>
<dbReference type="GO" id="GO:0016020">
    <property type="term" value="C:membrane"/>
    <property type="evidence" value="ECO:0007669"/>
    <property type="project" value="InterPro"/>
</dbReference>
<dbReference type="GO" id="GO:0071949">
    <property type="term" value="F:FAD binding"/>
    <property type="evidence" value="ECO:0007669"/>
    <property type="project" value="InterPro"/>
</dbReference>
<dbReference type="PROSITE" id="PS51387">
    <property type="entry name" value="FAD_PCMH"/>
    <property type="match status" value="1"/>
</dbReference>
<keyword evidence="1" id="KW-0560">Oxidoreductase</keyword>
<organism evidence="3 4">
    <name type="scientific">Fusarium oxysporum f. sp. lycopersici (strain 4287 / CBS 123668 / FGSC 9935 / NRRL 34936)</name>
    <name type="common">Fusarium vascular wilt of tomato</name>
    <dbReference type="NCBI Taxonomy" id="426428"/>
    <lineage>
        <taxon>Eukaryota</taxon>
        <taxon>Fungi</taxon>
        <taxon>Dikarya</taxon>
        <taxon>Ascomycota</taxon>
        <taxon>Pezizomycotina</taxon>
        <taxon>Sordariomycetes</taxon>
        <taxon>Hypocreomycetidae</taxon>
        <taxon>Hypocreales</taxon>
        <taxon>Nectriaceae</taxon>
        <taxon>Fusarium</taxon>
        <taxon>Fusarium oxysporum species complex</taxon>
    </lineage>
</organism>
<dbReference type="InterPro" id="IPR016167">
    <property type="entry name" value="FAD-bd_PCMH_sub1"/>
</dbReference>
<dbReference type="SUPFAM" id="SSF56176">
    <property type="entry name" value="FAD-binding/transporter-associated domain-like"/>
    <property type="match status" value="1"/>
</dbReference>
<protein>
    <recommendedName>
        <fullName evidence="2">FAD-binding PCMH-type domain-containing protein</fullName>
    </recommendedName>
</protein>
<dbReference type="Gene3D" id="3.30.43.10">
    <property type="entry name" value="Uridine Diphospho-n-acetylenolpyruvylglucosamine Reductase, domain 2"/>
    <property type="match status" value="1"/>
</dbReference>
<dbReference type="PANTHER" id="PTHR43762">
    <property type="entry name" value="L-GULONOLACTONE OXIDASE"/>
    <property type="match status" value="1"/>
</dbReference>
<dbReference type="InterPro" id="IPR007173">
    <property type="entry name" value="ALO_C"/>
</dbReference>
<dbReference type="AlphaFoldDB" id="A0A0J9WK53"/>
<reference evidence="3" key="1">
    <citation type="submission" date="2007-04" db="EMBL/GenBank/DDBJ databases">
        <authorList>
            <consortium name="The Broad Institute Genome Sequencing Platform"/>
            <person name="Birren B."/>
            <person name="Lander E."/>
            <person name="Galagan J."/>
            <person name="Nusbaum C."/>
            <person name="Devon K."/>
            <person name="Ma L.-J."/>
            <person name="Jaffe D."/>
            <person name="Butler J."/>
            <person name="Alvarez P."/>
            <person name="Gnerre S."/>
            <person name="Grabherr M."/>
            <person name="Kleber M."/>
            <person name="Mauceli E."/>
            <person name="Brockman W."/>
            <person name="MacCallum I.A."/>
            <person name="Young S."/>
            <person name="LaButti K."/>
            <person name="DeCaprio D."/>
            <person name="Crawford M."/>
            <person name="Koehrsen M."/>
            <person name="Engels R."/>
            <person name="Montgomery P."/>
            <person name="Pearson M."/>
            <person name="Howarth C."/>
            <person name="Larson L."/>
            <person name="White J."/>
            <person name="O'Leary S."/>
            <person name="Kodira C."/>
            <person name="Zeng Q."/>
            <person name="Yandava C."/>
            <person name="Alvarado L."/>
            <person name="Kistler C."/>
            <person name="Shim W.-B."/>
            <person name="Kang S."/>
            <person name="Woloshuk C."/>
        </authorList>
    </citation>
    <scope>NUCLEOTIDE SEQUENCE</scope>
    <source>
        <strain evidence="3">4287</strain>
    </source>
</reference>
<dbReference type="InterPro" id="IPR016169">
    <property type="entry name" value="FAD-bd_PCMH_sub2"/>
</dbReference>
<dbReference type="GeneID" id="28959584"/>
<name>A0A0J9WK53_FUSO4</name>
<dbReference type="VEuPathDB" id="FungiDB:FOXG_18878"/>
<gene>
    <name evidence="3" type="ORF">FOXG_18878</name>
</gene>
<dbReference type="InterPro" id="IPR036318">
    <property type="entry name" value="FAD-bd_PCMH-like_sf"/>
</dbReference>
<reference evidence="3" key="2">
    <citation type="journal article" date="2010" name="Nature">
        <title>Comparative genomics reveals mobile pathogenicity chromosomes in Fusarium.</title>
        <authorList>
            <person name="Ma L.J."/>
            <person name="van der Does H.C."/>
            <person name="Borkovich K.A."/>
            <person name="Coleman J.J."/>
            <person name="Daboussi M.J."/>
            <person name="Di Pietro A."/>
            <person name="Dufresne M."/>
            <person name="Freitag M."/>
            <person name="Grabherr M."/>
            <person name="Henrissat B."/>
            <person name="Houterman P.M."/>
            <person name="Kang S."/>
            <person name="Shim W.B."/>
            <person name="Woloshuk C."/>
            <person name="Xie X."/>
            <person name="Xu J.R."/>
            <person name="Antoniw J."/>
            <person name="Baker S.E."/>
            <person name="Bluhm B.H."/>
            <person name="Breakspear A."/>
            <person name="Brown D.W."/>
            <person name="Butchko R.A."/>
            <person name="Chapman S."/>
            <person name="Coulson R."/>
            <person name="Coutinho P.M."/>
            <person name="Danchin E.G."/>
            <person name="Diener A."/>
            <person name="Gale L.R."/>
            <person name="Gardiner D.M."/>
            <person name="Goff S."/>
            <person name="Hammond-Kosack K.E."/>
            <person name="Hilburn K."/>
            <person name="Hua-Van A."/>
            <person name="Jonkers W."/>
            <person name="Kazan K."/>
            <person name="Kodira C.D."/>
            <person name="Koehrsen M."/>
            <person name="Kumar L."/>
            <person name="Lee Y.H."/>
            <person name="Li L."/>
            <person name="Manners J.M."/>
            <person name="Miranda-Saavedra D."/>
            <person name="Mukherjee M."/>
            <person name="Park G."/>
            <person name="Park J."/>
            <person name="Park S.Y."/>
            <person name="Proctor R.H."/>
            <person name="Regev A."/>
            <person name="Ruiz-Roldan M.C."/>
            <person name="Sain D."/>
            <person name="Sakthikumar S."/>
            <person name="Sykes S."/>
            <person name="Schwartz D.C."/>
            <person name="Turgeon B.G."/>
            <person name="Wapinski I."/>
            <person name="Yoder O."/>
            <person name="Young S."/>
            <person name="Zeng Q."/>
            <person name="Zhou S."/>
            <person name="Galagan J."/>
            <person name="Cuomo C.A."/>
            <person name="Kistler H.C."/>
            <person name="Rep M."/>
        </authorList>
    </citation>
    <scope>NUCLEOTIDE SEQUENCE [LARGE SCALE GENOMIC DNA]</scope>
    <source>
        <strain evidence="3">4287</strain>
    </source>
</reference>